<dbReference type="EMBL" id="SPQT01000007">
    <property type="protein sequence ID" value="TFV47726.1"/>
    <property type="molecule type" value="Genomic_DNA"/>
</dbReference>
<dbReference type="Proteomes" id="UP000297966">
    <property type="component" value="Unassembled WGS sequence"/>
</dbReference>
<organism evidence="6 7">
    <name type="scientific">Bradyrhizobium niftali</name>
    <dbReference type="NCBI Taxonomy" id="2560055"/>
    <lineage>
        <taxon>Bacteria</taxon>
        <taxon>Pseudomonadati</taxon>
        <taxon>Pseudomonadota</taxon>
        <taxon>Alphaproteobacteria</taxon>
        <taxon>Hyphomicrobiales</taxon>
        <taxon>Nitrobacteraceae</taxon>
        <taxon>Bradyrhizobium</taxon>
    </lineage>
</organism>
<keyword evidence="2 4" id="KW-0238">DNA-binding</keyword>
<dbReference type="PANTHER" id="PTHR47506">
    <property type="entry name" value="TRANSCRIPTIONAL REGULATORY PROTEIN"/>
    <property type="match status" value="1"/>
</dbReference>
<dbReference type="PROSITE" id="PS50977">
    <property type="entry name" value="HTH_TETR_2"/>
    <property type="match status" value="1"/>
</dbReference>
<evidence type="ECO:0000256" key="2">
    <source>
        <dbReference type="ARBA" id="ARBA00023125"/>
    </source>
</evidence>
<dbReference type="OrthoDB" id="9811084at2"/>
<proteinExistence type="predicted"/>
<dbReference type="InterPro" id="IPR036271">
    <property type="entry name" value="Tet_transcr_reg_TetR-rel_C_sf"/>
</dbReference>
<dbReference type="RefSeq" id="WP_029677468.1">
    <property type="nucleotide sequence ID" value="NZ_JBIYER010000001.1"/>
</dbReference>
<gene>
    <name evidence="6" type="ORF">E4K65_15975</name>
</gene>
<keyword evidence="1" id="KW-0805">Transcription regulation</keyword>
<dbReference type="SUPFAM" id="SSF48498">
    <property type="entry name" value="Tetracyclin repressor-like, C-terminal domain"/>
    <property type="match status" value="1"/>
</dbReference>
<dbReference type="Pfam" id="PF00440">
    <property type="entry name" value="TetR_N"/>
    <property type="match status" value="1"/>
</dbReference>
<evidence type="ECO:0000313" key="6">
    <source>
        <dbReference type="EMBL" id="TFV47726.1"/>
    </source>
</evidence>
<dbReference type="PANTHER" id="PTHR47506:SF3">
    <property type="entry name" value="HTH-TYPE TRANSCRIPTIONAL REGULATOR LMRA"/>
    <property type="match status" value="1"/>
</dbReference>
<comment type="caution">
    <text evidence="6">The sequence shown here is derived from an EMBL/GenBank/DDBJ whole genome shotgun (WGS) entry which is preliminary data.</text>
</comment>
<evidence type="ECO:0000256" key="1">
    <source>
        <dbReference type="ARBA" id="ARBA00023015"/>
    </source>
</evidence>
<dbReference type="AlphaFoldDB" id="A0A4Y9LY05"/>
<sequence length="187" mass="19702">MTAHSPREQMILAAMSLFQREGYAAASWRRLVQESGAPWGSAYHYFPDGKEQVGVAALEWASQNVAAGIAQCFPEGGRAADGIRKLFAGSAAQLAKSGFTAGCPVCTVALETAPQSQALTKACKNAFALWQQTIADGLIRCGMAPKNAETLAPVILAAFEGALIQARVAQSQEPMRACGAQIARLCD</sequence>
<name>A0A4Y9LY05_9BRAD</name>
<evidence type="ECO:0000259" key="5">
    <source>
        <dbReference type="PROSITE" id="PS50977"/>
    </source>
</evidence>
<keyword evidence="7" id="KW-1185">Reference proteome</keyword>
<evidence type="ECO:0000256" key="3">
    <source>
        <dbReference type="ARBA" id="ARBA00023163"/>
    </source>
</evidence>
<keyword evidence="3" id="KW-0804">Transcription</keyword>
<dbReference type="InterPro" id="IPR054156">
    <property type="entry name" value="YxaF_TetR_C"/>
</dbReference>
<dbReference type="GO" id="GO:0003677">
    <property type="term" value="F:DNA binding"/>
    <property type="evidence" value="ECO:0007669"/>
    <property type="project" value="UniProtKB-UniRule"/>
</dbReference>
<evidence type="ECO:0000313" key="7">
    <source>
        <dbReference type="Proteomes" id="UP000297966"/>
    </source>
</evidence>
<reference evidence="6 7" key="1">
    <citation type="submission" date="2019-03" db="EMBL/GenBank/DDBJ databases">
        <title>Bradyrhizobium diversity isolated from nodules of Chamaecrista fasciculata.</title>
        <authorList>
            <person name="Klepa M.S."/>
            <person name="Urquiaga M.O."/>
            <person name="Hungria M."/>
            <person name="Delamuta J.R."/>
        </authorList>
    </citation>
    <scope>NUCLEOTIDE SEQUENCE [LARGE SCALE GENOMIC DNA]</scope>
    <source>
        <strain evidence="6 7">CNPSo 3448</strain>
    </source>
</reference>
<dbReference type="Gene3D" id="1.10.357.10">
    <property type="entry name" value="Tetracycline Repressor, domain 2"/>
    <property type="match status" value="1"/>
</dbReference>
<evidence type="ECO:0000256" key="4">
    <source>
        <dbReference type="PROSITE-ProRule" id="PRU00335"/>
    </source>
</evidence>
<protein>
    <submittedName>
        <fullName evidence="6">TetR/AcrR family transcriptional regulator</fullName>
    </submittedName>
</protein>
<feature type="domain" description="HTH tetR-type" evidence="5">
    <location>
        <begin position="4"/>
        <end position="64"/>
    </location>
</feature>
<dbReference type="InterPro" id="IPR001647">
    <property type="entry name" value="HTH_TetR"/>
</dbReference>
<dbReference type="InterPro" id="IPR009057">
    <property type="entry name" value="Homeodomain-like_sf"/>
</dbReference>
<dbReference type="Pfam" id="PF21993">
    <property type="entry name" value="TetR_C_13_2"/>
    <property type="match status" value="1"/>
</dbReference>
<feature type="DNA-binding region" description="H-T-H motif" evidence="4">
    <location>
        <begin position="27"/>
        <end position="46"/>
    </location>
</feature>
<dbReference type="SUPFAM" id="SSF46689">
    <property type="entry name" value="Homeodomain-like"/>
    <property type="match status" value="1"/>
</dbReference>
<accession>A0A4Y9LY05</accession>